<protein>
    <submittedName>
        <fullName evidence="1">AbrB family transcriptional regulator</fullName>
    </submittedName>
</protein>
<organism evidence="1 2">
    <name type="scientific">Sporolactobacillus inulinus CASD</name>
    <dbReference type="NCBI Taxonomy" id="1069536"/>
    <lineage>
        <taxon>Bacteria</taxon>
        <taxon>Bacillati</taxon>
        <taxon>Bacillota</taxon>
        <taxon>Bacilli</taxon>
        <taxon>Bacillales</taxon>
        <taxon>Sporolactobacillaceae</taxon>
        <taxon>Sporolactobacillus</taxon>
    </lineage>
</organism>
<gene>
    <name evidence="1" type="ORF">SINU_05230</name>
</gene>
<keyword evidence="2" id="KW-1185">Reference proteome</keyword>
<proteinExistence type="predicted"/>
<comment type="caution">
    <text evidence="1">The sequence shown here is derived from an EMBL/GenBank/DDBJ whole genome shotgun (WGS) entry which is preliminary data.</text>
</comment>
<dbReference type="Gene3D" id="2.10.260.10">
    <property type="match status" value="1"/>
</dbReference>
<dbReference type="EMBL" id="AFVQ02000066">
    <property type="protein sequence ID" value="KLI02928.1"/>
    <property type="molecule type" value="Genomic_DNA"/>
</dbReference>
<dbReference type="Proteomes" id="UP000035553">
    <property type="component" value="Unassembled WGS sequence"/>
</dbReference>
<dbReference type="STRING" id="1069536.SINU_05230"/>
<sequence length="86" mass="9787">MERATVERKIIKMGNSFGSTYPVEVLNHLRVKQGDHVAFELQPDGTVTIKKQNMNQLPKGIEPEFLQIVSDVMDQYDDAIKELANK</sequence>
<dbReference type="RefSeq" id="WP_047034881.1">
    <property type="nucleotide sequence ID" value="NZ_AFVQ02000066.1"/>
</dbReference>
<dbReference type="SUPFAM" id="SSF89447">
    <property type="entry name" value="AbrB/MazE/MraZ-like"/>
    <property type="match status" value="1"/>
</dbReference>
<dbReference type="AlphaFoldDB" id="A0A0U1QQ42"/>
<accession>A0A0U1QQ42</accession>
<evidence type="ECO:0000313" key="2">
    <source>
        <dbReference type="Proteomes" id="UP000035553"/>
    </source>
</evidence>
<reference evidence="1 2" key="1">
    <citation type="journal article" date="2011" name="J. Bacteriol.">
        <title>Draft genome sequence of Sporolactobacillus inulinus strain CASD, an efficient D-lactic acid-producing bacterium with high-concentration lactate tolerance capability.</title>
        <authorList>
            <person name="Yu B."/>
            <person name="Su F."/>
            <person name="Wang L."/>
            <person name="Xu K."/>
            <person name="Zhao B."/>
            <person name="Xu P."/>
        </authorList>
    </citation>
    <scope>NUCLEOTIDE SEQUENCE [LARGE SCALE GENOMIC DNA]</scope>
    <source>
        <strain evidence="1 2">CASD</strain>
    </source>
</reference>
<evidence type="ECO:0000313" key="1">
    <source>
        <dbReference type="EMBL" id="KLI02928.1"/>
    </source>
</evidence>
<name>A0A0U1QQ42_9BACL</name>
<dbReference type="OrthoDB" id="582905at2"/>
<dbReference type="InterPro" id="IPR037914">
    <property type="entry name" value="SpoVT-AbrB_sf"/>
</dbReference>